<dbReference type="Proteomes" id="UP000009027">
    <property type="component" value="Unassembled WGS sequence"/>
</dbReference>
<feature type="region of interest" description="Disordered" evidence="1">
    <location>
        <begin position="1"/>
        <end position="95"/>
    </location>
</feature>
<evidence type="ECO:0000256" key="1">
    <source>
        <dbReference type="SAM" id="MobiDB-lite"/>
    </source>
</evidence>
<dbReference type="AlphaFoldDB" id="F9WQJ4"/>
<feature type="compositionally biased region" description="Polar residues" evidence="1">
    <location>
        <begin position="50"/>
        <end position="64"/>
    </location>
</feature>
<feature type="compositionally biased region" description="Low complexity" evidence="1">
    <location>
        <begin position="82"/>
        <end position="95"/>
    </location>
</feature>
<accession>F9WQJ4</accession>
<keyword evidence="3" id="KW-1185">Reference proteome</keyword>
<feature type="non-terminal residue" evidence="2">
    <location>
        <position position="202"/>
    </location>
</feature>
<dbReference type="EMBL" id="CAEX01004192">
    <property type="protein sequence ID" value="CCD19822.1"/>
    <property type="molecule type" value="Genomic_DNA"/>
</dbReference>
<evidence type="ECO:0000313" key="2">
    <source>
        <dbReference type="EMBL" id="CCD19822.1"/>
    </source>
</evidence>
<evidence type="ECO:0000313" key="3">
    <source>
        <dbReference type="Proteomes" id="UP000009027"/>
    </source>
</evidence>
<sequence length="202" mass="21736">MGVSVTPTTLTSPAAIAHTLAASSPPSRLGDARKSPPTRAAASPHLGPKNTPSSSPSNEAQRPSSCRGYLASSRKKAHNGPTRASTSSTRLSDSSSVMWRHIHKIKRVHHGEADRVWHSRHTRPQVHGRQWHSSSLIANLERNHLVLRVPSNRSHARVLGSALGRHFILTTTLSTTLSYMSAHQQSFSSTSAARPGISSAFA</sequence>
<proteinExistence type="predicted"/>
<feature type="compositionally biased region" description="Polar residues" evidence="1">
    <location>
        <begin position="1"/>
        <end position="12"/>
    </location>
</feature>
<gene>
    <name evidence="2" type="ORF">TvY486_0002310</name>
</gene>
<name>F9WQJ4_TRYVY</name>
<organism evidence="2 3">
    <name type="scientific">Trypanosoma vivax (strain Y486)</name>
    <dbReference type="NCBI Taxonomy" id="1055687"/>
    <lineage>
        <taxon>Eukaryota</taxon>
        <taxon>Discoba</taxon>
        <taxon>Euglenozoa</taxon>
        <taxon>Kinetoplastea</taxon>
        <taxon>Metakinetoplastina</taxon>
        <taxon>Trypanosomatida</taxon>
        <taxon>Trypanosomatidae</taxon>
        <taxon>Trypanosoma</taxon>
        <taxon>Duttonella</taxon>
    </lineage>
</organism>
<reference evidence="2 3" key="1">
    <citation type="journal article" date="2012" name="Proc. Natl. Acad. Sci. U.S.A.">
        <title>Antigenic diversity is generated by distinct evolutionary mechanisms in African trypanosome species.</title>
        <authorList>
            <person name="Jackson A.P."/>
            <person name="Berry A."/>
            <person name="Aslett M."/>
            <person name="Allison H.C."/>
            <person name="Burton P."/>
            <person name="Vavrova-Anderson J."/>
            <person name="Brown R."/>
            <person name="Browne H."/>
            <person name="Corton N."/>
            <person name="Hauser H."/>
            <person name="Gamble J."/>
            <person name="Gilderthorp R."/>
            <person name="Marcello L."/>
            <person name="McQuillan J."/>
            <person name="Otto T.D."/>
            <person name="Quail M.A."/>
            <person name="Sanders M.J."/>
            <person name="van Tonder A."/>
            <person name="Ginger M.L."/>
            <person name="Field M.C."/>
            <person name="Barry J.D."/>
            <person name="Hertz-Fowler C."/>
            <person name="Berriman M."/>
        </authorList>
    </citation>
    <scope>NUCLEOTIDE SEQUENCE</scope>
    <source>
        <strain evidence="2 3">Y486</strain>
    </source>
</reference>
<protein>
    <submittedName>
        <fullName evidence="2">Uncharacterized protein</fullName>
    </submittedName>
</protein>